<proteinExistence type="inferred from homology"/>
<sequence>MGSSEDDATQDDLHFSNHMLAGAVAGILEHTLMFPVDTIKTRMQALAHPGQQLHGVPTLRAVRAVLRREGVRGLYGGIAAAGLGAGPAHAVHFAVYEAAKKGLGETVAETSFLGAALAGATATVVSDACMTPFDVIKQRLQVAHSPYSGFLHCLSHTVRKRGVKALFKSYPTTLVMNIPFTALYFASYETAKRATMKHANCEESLLIQGVAGGAAGGVAAALTTPLDVVKTRLQLEGVGSRVSYRAINLVDTIRHIARTEGSRALWAGIRPRVLFHVPAAAITWSSYETMKVLLRDGTLTPV</sequence>
<feature type="repeat" description="Solcar" evidence="9">
    <location>
        <begin position="203"/>
        <end position="293"/>
    </location>
</feature>
<evidence type="ECO:0000256" key="8">
    <source>
        <dbReference type="ARBA" id="ARBA00023136"/>
    </source>
</evidence>
<dbReference type="PANTHER" id="PTHR45758">
    <property type="entry name" value="MITOFERRIN-1-RELATED"/>
    <property type="match status" value="1"/>
</dbReference>
<accession>A0ABP1G1A3</accession>
<feature type="repeat" description="Solcar" evidence="9">
    <location>
        <begin position="110"/>
        <end position="194"/>
    </location>
</feature>
<dbReference type="PRINTS" id="PR00926">
    <property type="entry name" value="MITOCARRIER"/>
</dbReference>
<gene>
    <name evidence="11" type="primary">g8760</name>
    <name evidence="11" type="ORF">VP750_LOCUS7865</name>
</gene>
<dbReference type="SUPFAM" id="SSF103506">
    <property type="entry name" value="Mitochondrial carrier"/>
    <property type="match status" value="1"/>
</dbReference>
<evidence type="ECO:0000256" key="3">
    <source>
        <dbReference type="ARBA" id="ARBA00022448"/>
    </source>
</evidence>
<dbReference type="PANTHER" id="PTHR45758:SF4">
    <property type="entry name" value="MITOFERRIN-1"/>
    <property type="match status" value="1"/>
</dbReference>
<keyword evidence="8 9" id="KW-0472">Membrane</keyword>
<keyword evidence="7" id="KW-0496">Mitochondrion</keyword>
<evidence type="ECO:0000256" key="1">
    <source>
        <dbReference type="ARBA" id="ARBA00004225"/>
    </source>
</evidence>
<evidence type="ECO:0000313" key="11">
    <source>
        <dbReference type="EMBL" id="CAL5225959.1"/>
    </source>
</evidence>
<dbReference type="InterPro" id="IPR018108">
    <property type="entry name" value="MCP_transmembrane"/>
</dbReference>
<keyword evidence="12" id="KW-1185">Reference proteome</keyword>
<keyword evidence="6" id="KW-1133">Transmembrane helix</keyword>
<name>A0ABP1G1A3_9CHLO</name>
<dbReference type="Proteomes" id="UP001497392">
    <property type="component" value="Unassembled WGS sequence"/>
</dbReference>
<evidence type="ECO:0000256" key="10">
    <source>
        <dbReference type="RuleBase" id="RU000488"/>
    </source>
</evidence>
<dbReference type="InterPro" id="IPR002067">
    <property type="entry name" value="MCP"/>
</dbReference>
<keyword evidence="5" id="KW-0677">Repeat</keyword>
<evidence type="ECO:0000256" key="2">
    <source>
        <dbReference type="ARBA" id="ARBA00006375"/>
    </source>
</evidence>
<dbReference type="Pfam" id="PF00153">
    <property type="entry name" value="Mito_carr"/>
    <property type="match status" value="3"/>
</dbReference>
<organism evidence="11 12">
    <name type="scientific">Coccomyxa viridis</name>
    <dbReference type="NCBI Taxonomy" id="1274662"/>
    <lineage>
        <taxon>Eukaryota</taxon>
        <taxon>Viridiplantae</taxon>
        <taxon>Chlorophyta</taxon>
        <taxon>core chlorophytes</taxon>
        <taxon>Trebouxiophyceae</taxon>
        <taxon>Trebouxiophyceae incertae sedis</taxon>
        <taxon>Coccomyxaceae</taxon>
        <taxon>Coccomyxa</taxon>
    </lineage>
</organism>
<evidence type="ECO:0000256" key="5">
    <source>
        <dbReference type="ARBA" id="ARBA00022737"/>
    </source>
</evidence>
<evidence type="ECO:0000256" key="9">
    <source>
        <dbReference type="PROSITE-ProRule" id="PRU00282"/>
    </source>
</evidence>
<feature type="repeat" description="Solcar" evidence="9">
    <location>
        <begin position="13"/>
        <end position="102"/>
    </location>
</feature>
<evidence type="ECO:0000256" key="7">
    <source>
        <dbReference type="ARBA" id="ARBA00023128"/>
    </source>
</evidence>
<keyword evidence="3 10" id="KW-0813">Transport</keyword>
<keyword evidence="4 9" id="KW-0812">Transmembrane</keyword>
<comment type="subcellular location">
    <subcellularLocation>
        <location evidence="1">Mitochondrion membrane</location>
        <topology evidence="1">Multi-pass membrane protein</topology>
    </subcellularLocation>
</comment>
<comment type="similarity">
    <text evidence="2 10">Belongs to the mitochondrial carrier (TC 2.A.29) family.</text>
</comment>
<comment type="caution">
    <text evidence="11">The sequence shown here is derived from an EMBL/GenBank/DDBJ whole genome shotgun (WGS) entry which is preliminary data.</text>
</comment>
<dbReference type="EMBL" id="CAXHTA020000015">
    <property type="protein sequence ID" value="CAL5225959.1"/>
    <property type="molecule type" value="Genomic_DNA"/>
</dbReference>
<evidence type="ECO:0000256" key="4">
    <source>
        <dbReference type="ARBA" id="ARBA00022692"/>
    </source>
</evidence>
<evidence type="ECO:0000313" key="12">
    <source>
        <dbReference type="Proteomes" id="UP001497392"/>
    </source>
</evidence>
<evidence type="ECO:0000256" key="6">
    <source>
        <dbReference type="ARBA" id="ARBA00022989"/>
    </source>
</evidence>
<reference evidence="11 12" key="1">
    <citation type="submission" date="2024-06" db="EMBL/GenBank/DDBJ databases">
        <authorList>
            <person name="Kraege A."/>
            <person name="Thomma B."/>
        </authorList>
    </citation>
    <scope>NUCLEOTIDE SEQUENCE [LARGE SCALE GENOMIC DNA]</scope>
</reference>
<dbReference type="PROSITE" id="PS50920">
    <property type="entry name" value="SOLCAR"/>
    <property type="match status" value="3"/>
</dbReference>
<dbReference type="Gene3D" id="1.50.40.10">
    <property type="entry name" value="Mitochondrial carrier domain"/>
    <property type="match status" value="2"/>
</dbReference>
<dbReference type="InterPro" id="IPR023395">
    <property type="entry name" value="MCP_dom_sf"/>
</dbReference>
<protein>
    <submittedName>
        <fullName evidence="11">G8760 protein</fullName>
    </submittedName>
</protein>